<keyword evidence="11" id="KW-0807">Transducer</keyword>
<dbReference type="PROSITE" id="PS00981">
    <property type="entry name" value="G_PROTEIN_RECEP_F3_3"/>
    <property type="match status" value="1"/>
</dbReference>
<feature type="domain" description="G-protein coupled receptors family 3 profile" evidence="13">
    <location>
        <begin position="516"/>
        <end position="780"/>
    </location>
</feature>
<feature type="transmembrane region" description="Helical" evidence="12">
    <location>
        <begin position="675"/>
        <end position="698"/>
    </location>
</feature>
<dbReference type="Pfam" id="PF01094">
    <property type="entry name" value="ANF_receptor"/>
    <property type="match status" value="1"/>
</dbReference>
<evidence type="ECO:0000256" key="7">
    <source>
        <dbReference type="ARBA" id="ARBA00023040"/>
    </source>
</evidence>
<dbReference type="AlphaFoldDB" id="A0AA97K3Y7"/>
<feature type="transmembrane region" description="Helical" evidence="12">
    <location>
        <begin position="630"/>
        <end position="649"/>
    </location>
</feature>
<dbReference type="CDD" id="cd15283">
    <property type="entry name" value="7tmC_V2R_pheromone"/>
    <property type="match status" value="1"/>
</dbReference>
<keyword evidence="6 12" id="KW-1133">Transmembrane helix</keyword>
<reference evidence="15" key="1">
    <citation type="submission" date="2025-08" db="UniProtKB">
        <authorList>
            <consortium name="RefSeq"/>
        </authorList>
    </citation>
    <scope>IDENTIFICATION</scope>
    <source>
        <tissue evidence="15">Blood</tissue>
    </source>
</reference>
<proteinExistence type="inferred from homology"/>
<dbReference type="InterPro" id="IPR004073">
    <property type="entry name" value="GPCR_3_vmron_rcpt_2"/>
</dbReference>
<evidence type="ECO:0000259" key="13">
    <source>
        <dbReference type="PROSITE" id="PS50259"/>
    </source>
</evidence>
<dbReference type="PRINTS" id="PR01535">
    <property type="entry name" value="VOMERONASL2R"/>
</dbReference>
<keyword evidence="8 12" id="KW-0472">Membrane</keyword>
<feature type="transmembrane region" description="Helical" evidence="12">
    <location>
        <begin position="742"/>
        <end position="765"/>
    </location>
</feature>
<comment type="subcellular location">
    <subcellularLocation>
        <location evidence="1">Cell membrane</location>
        <topology evidence="1">Multi-pass membrane protein</topology>
    </subcellularLocation>
</comment>
<gene>
    <name evidence="15" type="primary">LOC129339760</name>
</gene>
<dbReference type="InterPro" id="IPR028082">
    <property type="entry name" value="Peripla_BP_I"/>
</dbReference>
<dbReference type="Gene3D" id="3.40.50.2300">
    <property type="match status" value="2"/>
</dbReference>
<dbReference type="InterPro" id="IPR000068">
    <property type="entry name" value="GPCR_3_Ca_sens_rcpt-rel"/>
</dbReference>
<evidence type="ECO:0000256" key="8">
    <source>
        <dbReference type="ARBA" id="ARBA00023136"/>
    </source>
</evidence>
<dbReference type="InterPro" id="IPR000337">
    <property type="entry name" value="GPCR_3"/>
</dbReference>
<dbReference type="InterPro" id="IPR017978">
    <property type="entry name" value="GPCR_3_C"/>
</dbReference>
<feature type="transmembrane region" description="Helical" evidence="12">
    <location>
        <begin position="710"/>
        <end position="730"/>
    </location>
</feature>
<evidence type="ECO:0000256" key="3">
    <source>
        <dbReference type="ARBA" id="ARBA00022475"/>
    </source>
</evidence>
<dbReference type="PRINTS" id="PR00248">
    <property type="entry name" value="GPCRMGR"/>
</dbReference>
<keyword evidence="14" id="KW-1185">Reference proteome</keyword>
<organism evidence="14 15">
    <name type="scientific">Eublepharis macularius</name>
    <name type="common">Leopard gecko</name>
    <name type="synonym">Cyrtodactylus macularius</name>
    <dbReference type="NCBI Taxonomy" id="481883"/>
    <lineage>
        <taxon>Eukaryota</taxon>
        <taxon>Metazoa</taxon>
        <taxon>Chordata</taxon>
        <taxon>Craniata</taxon>
        <taxon>Vertebrata</taxon>
        <taxon>Euteleostomi</taxon>
        <taxon>Lepidosauria</taxon>
        <taxon>Squamata</taxon>
        <taxon>Bifurcata</taxon>
        <taxon>Gekkota</taxon>
        <taxon>Eublepharidae</taxon>
        <taxon>Eublepharinae</taxon>
        <taxon>Eublepharis</taxon>
    </lineage>
</organism>
<keyword evidence="10" id="KW-0325">Glycoprotein</keyword>
<dbReference type="Pfam" id="PF07562">
    <property type="entry name" value="NCD3G"/>
    <property type="match status" value="1"/>
</dbReference>
<dbReference type="FunFam" id="2.10.50.30:FF:000002">
    <property type="entry name" value="Vomeronasal 2 receptor, h1"/>
    <property type="match status" value="1"/>
</dbReference>
<dbReference type="RefSeq" id="XP_054850318.1">
    <property type="nucleotide sequence ID" value="XM_054994343.1"/>
</dbReference>
<evidence type="ECO:0000256" key="5">
    <source>
        <dbReference type="ARBA" id="ARBA00022729"/>
    </source>
</evidence>
<feature type="transmembrane region" description="Helical" evidence="12">
    <location>
        <begin position="554"/>
        <end position="574"/>
    </location>
</feature>
<dbReference type="KEGG" id="emc:129339760"/>
<evidence type="ECO:0000256" key="9">
    <source>
        <dbReference type="ARBA" id="ARBA00023170"/>
    </source>
</evidence>
<evidence type="ECO:0000256" key="1">
    <source>
        <dbReference type="ARBA" id="ARBA00004651"/>
    </source>
</evidence>
<dbReference type="Gene3D" id="2.10.50.30">
    <property type="entry name" value="GPCR, family 3, nine cysteines domain"/>
    <property type="match status" value="1"/>
</dbReference>
<sequence>MFSDAITFQNYPFHELFDDPIRFSANNAYLASMELLSTRGKFIPNYKCDTQNNLVTVIGGPNFDICLHMATILSTYKIPQFIYGSAPAWNSKDHGGFFYPMFPNGALQYEGICRLLLLFEWTWIGVLYLDDDNGEKFAQNVLPMFPQWGICIDFIDKFPGGIFSGDITVLAEGELKKYKAILRSTANAVVVHGEVQTMIMLRMLLQIPESEEVPIMTKVWILTVQMDFASLAFQRNWDIQFLHGALSFAVHFKEPLGFREFLHMRNPVSAKEDSFINVFWEQVFACSFPNSAGEKKYQNTCTGREKLETLPSSVFELIMTSHSHNIYNAIYAVSQALHAMNSFSTRHRGMMAGDRWKLPNLWQLHHILRSIPFNNSLEEKISFDQNGELLSGFDIINWVTFPNRSFLRARVGRIEPKTSPERVFTIYEDAIIWPHLFNQTRPLSLCNDKCHLGYRKTKKEGKPFCCYDCHPCPQGKISNQKDMDDCFPCPEGQYPNDKQDSCISKTISYLSYEEPLGISLAISALSLCFITVWVLGIFIKHQDTPIVKANNRNLTYLLLISLLLSFLCVLLFIGQPEKLTCLLRQSVFGIIFSVAVSCVLAKTIIVVLAFMATKPGSRMRKWVGKQLANCIVLSCSLVQGIICTLWLATSPPFPDFDVSSVVDKIVMECNEGSVTMFYCVLGFLGFMAIVSFIVAFLARKLPDSFNEAKFITFSMLVFCSVWLSFVPTYLSSKGKYMVAVEIFSILTSSAGLLVCIFSPKCYIIILRPKLNSRGQLIRRKC</sequence>
<evidence type="ECO:0000313" key="15">
    <source>
        <dbReference type="RefSeq" id="XP_054850318.1"/>
    </source>
</evidence>
<evidence type="ECO:0000256" key="11">
    <source>
        <dbReference type="ARBA" id="ARBA00023224"/>
    </source>
</evidence>
<dbReference type="Proteomes" id="UP001190640">
    <property type="component" value="Chromosome 12"/>
</dbReference>
<dbReference type="InterPro" id="IPR001828">
    <property type="entry name" value="ANF_lig-bd_rcpt"/>
</dbReference>
<protein>
    <submittedName>
        <fullName evidence="15">Vomeronasal type-2 receptor 26-like</fullName>
    </submittedName>
</protein>
<evidence type="ECO:0000313" key="14">
    <source>
        <dbReference type="Proteomes" id="UP001190640"/>
    </source>
</evidence>
<dbReference type="FunFam" id="3.40.50.2300:FF:000024">
    <property type="entry name" value="Vomeronasal 2, receptor 73"/>
    <property type="match status" value="1"/>
</dbReference>
<dbReference type="GO" id="GO:0005886">
    <property type="term" value="C:plasma membrane"/>
    <property type="evidence" value="ECO:0007669"/>
    <property type="project" value="UniProtKB-SubCell"/>
</dbReference>
<dbReference type="GeneID" id="129339760"/>
<keyword evidence="7" id="KW-0297">G-protein coupled receptor</keyword>
<accession>A0AA97K3Y7</accession>
<evidence type="ECO:0000256" key="4">
    <source>
        <dbReference type="ARBA" id="ARBA00022692"/>
    </source>
</evidence>
<dbReference type="PANTHER" id="PTHR24061:SF599">
    <property type="entry name" value="G-PROTEIN COUPLED RECEPTORS FAMILY 3 PROFILE DOMAIN-CONTAINING PROTEIN"/>
    <property type="match status" value="1"/>
</dbReference>
<dbReference type="InterPro" id="IPR038550">
    <property type="entry name" value="GPCR_3_9-Cys_sf"/>
</dbReference>
<dbReference type="PANTHER" id="PTHR24061">
    <property type="entry name" value="CALCIUM-SENSING RECEPTOR-RELATED"/>
    <property type="match status" value="1"/>
</dbReference>
<dbReference type="InterPro" id="IPR017979">
    <property type="entry name" value="GPCR_3_CS"/>
</dbReference>
<evidence type="ECO:0000256" key="10">
    <source>
        <dbReference type="ARBA" id="ARBA00023180"/>
    </source>
</evidence>
<dbReference type="SUPFAM" id="SSF53822">
    <property type="entry name" value="Periplasmic binding protein-like I"/>
    <property type="match status" value="1"/>
</dbReference>
<keyword evidence="3" id="KW-1003">Cell membrane</keyword>
<evidence type="ECO:0000256" key="12">
    <source>
        <dbReference type="SAM" id="Phobius"/>
    </source>
</evidence>
<feature type="transmembrane region" description="Helical" evidence="12">
    <location>
        <begin position="586"/>
        <end position="610"/>
    </location>
</feature>
<dbReference type="InterPro" id="IPR011500">
    <property type="entry name" value="GPCR_3_9-Cys_dom"/>
</dbReference>
<keyword evidence="4 12" id="KW-0812">Transmembrane</keyword>
<comment type="similarity">
    <text evidence="2">Belongs to the G-protein coupled receptor 3 family.</text>
</comment>
<dbReference type="PROSITE" id="PS50259">
    <property type="entry name" value="G_PROTEIN_RECEP_F3_4"/>
    <property type="match status" value="1"/>
</dbReference>
<dbReference type="Pfam" id="PF00003">
    <property type="entry name" value="7tm_3"/>
    <property type="match status" value="1"/>
</dbReference>
<evidence type="ECO:0000256" key="6">
    <source>
        <dbReference type="ARBA" id="ARBA00022989"/>
    </source>
</evidence>
<name>A0AA97K3Y7_EUBMA</name>
<feature type="transmembrane region" description="Helical" evidence="12">
    <location>
        <begin position="516"/>
        <end position="539"/>
    </location>
</feature>
<evidence type="ECO:0000256" key="2">
    <source>
        <dbReference type="ARBA" id="ARBA00007242"/>
    </source>
</evidence>
<keyword evidence="9" id="KW-0675">Receptor</keyword>
<dbReference type="GO" id="GO:0004930">
    <property type="term" value="F:G protein-coupled receptor activity"/>
    <property type="evidence" value="ECO:0007669"/>
    <property type="project" value="UniProtKB-KW"/>
</dbReference>
<keyword evidence="5" id="KW-0732">Signal</keyword>